<reference evidence="8 9" key="1">
    <citation type="submission" date="2019-06" db="EMBL/GenBank/DDBJ databases">
        <title>Sequencing the genomes of 1000 actinobacteria strains.</title>
        <authorList>
            <person name="Klenk H.-P."/>
        </authorList>
    </citation>
    <scope>NUCLEOTIDE SEQUENCE [LARGE SCALE GENOMIC DNA]</scope>
    <source>
        <strain evidence="8 9">DSM 41649</strain>
    </source>
</reference>
<evidence type="ECO:0000256" key="6">
    <source>
        <dbReference type="SAM" id="MobiDB-lite"/>
    </source>
</evidence>
<dbReference type="Pfam" id="PF03631">
    <property type="entry name" value="Virul_fac_BrkB"/>
    <property type="match status" value="1"/>
</dbReference>
<feature type="transmembrane region" description="Helical" evidence="7">
    <location>
        <begin position="116"/>
        <end position="136"/>
    </location>
</feature>
<evidence type="ECO:0000256" key="7">
    <source>
        <dbReference type="SAM" id="Phobius"/>
    </source>
</evidence>
<evidence type="ECO:0000256" key="1">
    <source>
        <dbReference type="ARBA" id="ARBA00004651"/>
    </source>
</evidence>
<organism evidence="8 9">
    <name type="scientific">Kitasatospora atroaurantiaca</name>
    <dbReference type="NCBI Taxonomy" id="285545"/>
    <lineage>
        <taxon>Bacteria</taxon>
        <taxon>Bacillati</taxon>
        <taxon>Actinomycetota</taxon>
        <taxon>Actinomycetes</taxon>
        <taxon>Kitasatosporales</taxon>
        <taxon>Streptomycetaceae</taxon>
        <taxon>Kitasatospora</taxon>
    </lineage>
</organism>
<evidence type="ECO:0000256" key="2">
    <source>
        <dbReference type="ARBA" id="ARBA00022475"/>
    </source>
</evidence>
<feature type="transmembrane region" description="Helical" evidence="7">
    <location>
        <begin position="219"/>
        <end position="238"/>
    </location>
</feature>
<evidence type="ECO:0000256" key="4">
    <source>
        <dbReference type="ARBA" id="ARBA00022989"/>
    </source>
</evidence>
<keyword evidence="5 7" id="KW-0472">Membrane</keyword>
<evidence type="ECO:0000256" key="5">
    <source>
        <dbReference type="ARBA" id="ARBA00023136"/>
    </source>
</evidence>
<keyword evidence="3 7" id="KW-0812">Transmembrane</keyword>
<proteinExistence type="predicted"/>
<feature type="transmembrane region" description="Helical" evidence="7">
    <location>
        <begin position="157"/>
        <end position="177"/>
    </location>
</feature>
<dbReference type="Proteomes" id="UP000318416">
    <property type="component" value="Unassembled WGS sequence"/>
</dbReference>
<keyword evidence="2" id="KW-1003">Cell membrane</keyword>
<dbReference type="InterPro" id="IPR017039">
    <property type="entry name" value="Virul_fac_BrkB"/>
</dbReference>
<evidence type="ECO:0000256" key="3">
    <source>
        <dbReference type="ARBA" id="ARBA00022692"/>
    </source>
</evidence>
<feature type="region of interest" description="Disordered" evidence="6">
    <location>
        <begin position="1"/>
        <end position="36"/>
    </location>
</feature>
<evidence type="ECO:0000313" key="8">
    <source>
        <dbReference type="EMBL" id="TWE16346.1"/>
    </source>
</evidence>
<comment type="caution">
    <text evidence="8">The sequence shown here is derived from an EMBL/GenBank/DDBJ whole genome shotgun (WGS) entry which is preliminary data.</text>
</comment>
<dbReference type="RefSeq" id="WP_211785735.1">
    <property type="nucleotide sequence ID" value="NZ_BAAABR010000002.1"/>
</dbReference>
<keyword evidence="9" id="KW-1185">Reference proteome</keyword>
<feature type="transmembrane region" description="Helical" evidence="7">
    <location>
        <begin position="250"/>
        <end position="279"/>
    </location>
</feature>
<feature type="transmembrane region" description="Helical" evidence="7">
    <location>
        <begin position="59"/>
        <end position="80"/>
    </location>
</feature>
<name>A0A561EL49_9ACTN</name>
<accession>A0A561EL49</accession>
<dbReference type="AlphaFoldDB" id="A0A561EL49"/>
<protein>
    <submittedName>
        <fullName evidence="8">Membrane protein</fullName>
    </submittedName>
</protein>
<evidence type="ECO:0000313" key="9">
    <source>
        <dbReference type="Proteomes" id="UP000318416"/>
    </source>
</evidence>
<feature type="compositionally biased region" description="Low complexity" evidence="6">
    <location>
        <begin position="1"/>
        <end position="31"/>
    </location>
</feature>
<gene>
    <name evidence="8" type="ORF">FB465_1326</name>
</gene>
<comment type="subcellular location">
    <subcellularLocation>
        <location evidence="1">Cell membrane</location>
        <topology evidence="1">Multi-pass membrane protein</topology>
    </subcellularLocation>
</comment>
<sequence>MTGTSEGPTTPGPRGEDPTGAGSRTGASRSGKLPARHRSRALAVRVWRQGRELELMHRAMGFAALAFVTLIPLLIVVAAASPVHGSGFANWVIEGLGVSGSPAEAVRELFSSPRQALNTTTGLSLAAVILFGVTFMSAVQNGYERIWRLPPAPWHAAWRQAIGLAALIGYLLAASWSEVPGQGTAAQPVFHLTAILGGGLLFFWWIQRLLLGGRVRWRALFPGAVATVGALVGLRVFSRLVFAPLIVSNALSYGAIGTVLVVQSWLIGVGFTVFGGALAGHGLWEGRDHLHLHLPVHLHHNHRPPGYHHPGHHPPERDK</sequence>
<feature type="transmembrane region" description="Helical" evidence="7">
    <location>
        <begin position="189"/>
        <end position="207"/>
    </location>
</feature>
<keyword evidence="4 7" id="KW-1133">Transmembrane helix</keyword>
<dbReference type="EMBL" id="VIVR01000001">
    <property type="protein sequence ID" value="TWE16346.1"/>
    <property type="molecule type" value="Genomic_DNA"/>
</dbReference>
<dbReference type="GO" id="GO:0005886">
    <property type="term" value="C:plasma membrane"/>
    <property type="evidence" value="ECO:0007669"/>
    <property type="project" value="UniProtKB-SubCell"/>
</dbReference>